<protein>
    <submittedName>
        <fullName evidence="2">DUF559 domain-containing protein</fullName>
    </submittedName>
</protein>
<dbReference type="SUPFAM" id="SSF52980">
    <property type="entry name" value="Restriction endonuclease-like"/>
    <property type="match status" value="1"/>
</dbReference>
<dbReference type="Pfam" id="PF04480">
    <property type="entry name" value="DUF559"/>
    <property type="match status" value="1"/>
</dbReference>
<reference evidence="2 3" key="1">
    <citation type="submission" date="2020-05" db="EMBL/GenBank/DDBJ databases">
        <title>MicrobeNet Type strains.</title>
        <authorList>
            <person name="Nicholson A.C."/>
        </authorList>
    </citation>
    <scope>NUCLEOTIDE SEQUENCE [LARGE SCALE GENOMIC DNA]</scope>
    <source>
        <strain evidence="2 3">JCM 14547</strain>
    </source>
</reference>
<dbReference type="EMBL" id="JABEMA010000142">
    <property type="protein sequence ID" value="NNH23449.1"/>
    <property type="molecule type" value="Genomic_DNA"/>
</dbReference>
<gene>
    <name evidence="2" type="ORF">HLB09_10170</name>
</gene>
<evidence type="ECO:0000313" key="3">
    <source>
        <dbReference type="Proteomes" id="UP000555552"/>
    </source>
</evidence>
<name>A0A849BJM4_9ACTN</name>
<dbReference type="RefSeq" id="WP_171203265.1">
    <property type="nucleotide sequence ID" value="NZ_BAAANP010000029.1"/>
</dbReference>
<feature type="domain" description="DUF559" evidence="1">
    <location>
        <begin position="191"/>
        <end position="251"/>
    </location>
</feature>
<comment type="caution">
    <text evidence="2">The sequence shown here is derived from an EMBL/GenBank/DDBJ whole genome shotgun (WGS) entry which is preliminary data.</text>
</comment>
<sequence>MQRLLPGVHALAEVPRTHQLRCEAAALVLPPAARITGASLATVRGLPLLLADDDVEVVLPESAYRCRVRGVRQRRVVVPLVSPEGSVGSTPCAPPLRMALDLSLGLPRDEAVVRLDAVAHAGLVHLDDVRRGLSVHRERGVVAARAAADLADARAASPPETRLRLLLQDAGLDVTPQVVVRTADGAFVARVDLAVDGTRVAVEHDGAWHGHPEQLARDRARSDALQGVGWSVVHVTADMLREPALVVAAVRSAVQRGRRSSR</sequence>
<accession>A0A849BJM4</accession>
<dbReference type="Proteomes" id="UP000555552">
    <property type="component" value="Unassembled WGS sequence"/>
</dbReference>
<proteinExistence type="predicted"/>
<dbReference type="AlphaFoldDB" id="A0A849BJM4"/>
<dbReference type="Gene3D" id="3.40.960.10">
    <property type="entry name" value="VSR Endonuclease"/>
    <property type="match status" value="1"/>
</dbReference>
<dbReference type="InterPro" id="IPR011335">
    <property type="entry name" value="Restrct_endonuc-II-like"/>
</dbReference>
<keyword evidence="3" id="KW-1185">Reference proteome</keyword>
<evidence type="ECO:0000259" key="1">
    <source>
        <dbReference type="Pfam" id="PF04480"/>
    </source>
</evidence>
<organism evidence="2 3">
    <name type="scientific">Pseudokineococcus marinus</name>
    <dbReference type="NCBI Taxonomy" id="351215"/>
    <lineage>
        <taxon>Bacteria</taxon>
        <taxon>Bacillati</taxon>
        <taxon>Actinomycetota</taxon>
        <taxon>Actinomycetes</taxon>
        <taxon>Kineosporiales</taxon>
        <taxon>Kineosporiaceae</taxon>
        <taxon>Pseudokineococcus</taxon>
    </lineage>
</organism>
<dbReference type="InterPro" id="IPR007569">
    <property type="entry name" value="DUF559"/>
</dbReference>
<evidence type="ECO:0000313" key="2">
    <source>
        <dbReference type="EMBL" id="NNH23449.1"/>
    </source>
</evidence>